<dbReference type="Pfam" id="PF02776">
    <property type="entry name" value="TPP_enzyme_N"/>
    <property type="match status" value="1"/>
</dbReference>
<dbReference type="EMBL" id="CP054856">
    <property type="protein sequence ID" value="QVM83641.1"/>
    <property type="molecule type" value="Genomic_DNA"/>
</dbReference>
<dbReference type="SUPFAM" id="SSF52518">
    <property type="entry name" value="Thiamin diphosphate-binding fold (THDP-binding)"/>
    <property type="match status" value="2"/>
</dbReference>
<dbReference type="Proteomes" id="UP000677126">
    <property type="component" value="Chromosome"/>
</dbReference>
<dbReference type="InterPro" id="IPR029035">
    <property type="entry name" value="DHS-like_NAD/FAD-binding_dom"/>
</dbReference>
<protein>
    <submittedName>
        <fullName evidence="8">Thiamine pyrophosphate-binding protein</fullName>
    </submittedName>
</protein>
<dbReference type="Pfam" id="PF02775">
    <property type="entry name" value="TPP_enzyme_C"/>
    <property type="match status" value="1"/>
</dbReference>
<dbReference type="CDD" id="cd07035">
    <property type="entry name" value="TPP_PYR_POX_like"/>
    <property type="match status" value="1"/>
</dbReference>
<reference evidence="8 9" key="1">
    <citation type="journal article" date="2021" name="Int. J. Syst. Evol. Microbiol.">
        <title>Novosphingobium decolorationis sp. nov., an aniline blue-decolourizing bacterium isolated from East Pacific sediment.</title>
        <authorList>
            <person name="Chen X."/>
            <person name="Dong B."/>
            <person name="Chen T."/>
            <person name="Ren N."/>
            <person name="Wang J."/>
            <person name="Xu Y."/>
            <person name="Yang J."/>
            <person name="Zhu S."/>
            <person name="Chen J."/>
        </authorList>
    </citation>
    <scope>NUCLEOTIDE SEQUENCE [LARGE SCALE GENOMIC DNA]</scope>
    <source>
        <strain evidence="8 9">502str22</strain>
    </source>
</reference>
<keyword evidence="9" id="KW-1185">Reference proteome</keyword>
<organism evidence="8 9">
    <name type="scientific">Novosphingobium decolorationis</name>
    <dbReference type="NCBI Taxonomy" id="2698673"/>
    <lineage>
        <taxon>Bacteria</taxon>
        <taxon>Pseudomonadati</taxon>
        <taxon>Pseudomonadota</taxon>
        <taxon>Alphaproteobacteria</taxon>
        <taxon>Sphingomonadales</taxon>
        <taxon>Sphingomonadaceae</taxon>
        <taxon>Novosphingobium</taxon>
    </lineage>
</organism>
<dbReference type="Gene3D" id="3.40.50.1220">
    <property type="entry name" value="TPP-binding domain"/>
    <property type="match status" value="1"/>
</dbReference>
<evidence type="ECO:0000256" key="2">
    <source>
        <dbReference type="ARBA" id="ARBA00007812"/>
    </source>
</evidence>
<dbReference type="RefSeq" id="WP_213503589.1">
    <property type="nucleotide sequence ID" value="NZ_CP054856.1"/>
</dbReference>
<dbReference type="InterPro" id="IPR012001">
    <property type="entry name" value="Thiamin_PyroP_enz_TPP-bd_dom"/>
</dbReference>
<dbReference type="InterPro" id="IPR011766">
    <property type="entry name" value="TPP_enzyme_TPP-bd"/>
</dbReference>
<evidence type="ECO:0000313" key="9">
    <source>
        <dbReference type="Proteomes" id="UP000677126"/>
    </source>
</evidence>
<dbReference type="SUPFAM" id="SSF52467">
    <property type="entry name" value="DHS-like NAD/FAD-binding domain"/>
    <property type="match status" value="1"/>
</dbReference>
<gene>
    <name evidence="8" type="ORF">HT578_07990</name>
</gene>
<dbReference type="InterPro" id="IPR045229">
    <property type="entry name" value="TPP_enz"/>
</dbReference>
<comment type="cofactor">
    <cofactor evidence="1">
        <name>thiamine diphosphate</name>
        <dbReference type="ChEBI" id="CHEBI:58937"/>
    </cofactor>
</comment>
<dbReference type="PANTHER" id="PTHR18968:SF166">
    <property type="entry name" value="2-HYDROXYACYL-COA LYASE 2"/>
    <property type="match status" value="1"/>
</dbReference>
<dbReference type="InterPro" id="IPR012000">
    <property type="entry name" value="Thiamin_PyroP_enz_cen_dom"/>
</dbReference>
<dbReference type="InterPro" id="IPR029061">
    <property type="entry name" value="THDP-binding"/>
</dbReference>
<feature type="domain" description="Thiamine pyrophosphate enzyme TPP-binding" evidence="6">
    <location>
        <begin position="396"/>
        <end position="543"/>
    </location>
</feature>
<name>A0ABX8E394_9SPHN</name>
<feature type="domain" description="Thiamine pyrophosphate enzyme N-terminal TPP-binding" evidence="7">
    <location>
        <begin position="14"/>
        <end position="117"/>
    </location>
</feature>
<feature type="domain" description="Thiamine pyrophosphate enzyme central" evidence="5">
    <location>
        <begin position="199"/>
        <end position="328"/>
    </location>
</feature>
<keyword evidence="3 4" id="KW-0786">Thiamine pyrophosphate</keyword>
<evidence type="ECO:0000256" key="4">
    <source>
        <dbReference type="RuleBase" id="RU362132"/>
    </source>
</evidence>
<accession>A0ABX8E394</accession>
<proteinExistence type="inferred from homology"/>
<sequence>MTKDLSSTPEPARTCAQYLAQGICESGTETVFALAGATHAPLLFALEERGVSIVGGRHESGTVGGADGYVRRSGRTGFALIVAEQGLANAMTALMTAAQAESPLVVIATRFPDSWVEPSVPYAVDRHEMTAPYLKFSRTVPSPDRLGEYFHAAMKAANEGVPGPALLVLPLDFLTRETTSTPRAPVTVPTLPGAHDAQVAAMARMLAEARRPIIVTDNRAALSPCGEALQALAGMGVPVLGNGLGRGLVPEVAPTGYPWPYAQRAACEADLVLVVGARLNMWFGYGLAPRFAPEARFIHLDTSAEAIGRNVPVELAVLADPARTLTALGETLQAQDFHRDPSWIAQALEPRAARVEALLADYGEGLHPASIGAALDRILPRERVLVCDGADSMNFTHACMRVHTPRSYADLLPFGAMGAAFPLAIGMAAAEAEAARREARDPVPVALVTGDGSLGFFLAELDTAARSGLPLLVLVSNDGKWGTEYHGQKLAYGRAINTDLGQSDYAAIARAFGGHGESVETRGELDAALAEALVRRGPSLIDVRVDPEGGRIRKTEPLLGMVLFEDIPGHRVAGALRAPLSAPLSR</sequence>
<evidence type="ECO:0000259" key="7">
    <source>
        <dbReference type="Pfam" id="PF02776"/>
    </source>
</evidence>
<evidence type="ECO:0000259" key="6">
    <source>
        <dbReference type="Pfam" id="PF02775"/>
    </source>
</evidence>
<dbReference type="Gene3D" id="3.40.50.970">
    <property type="match status" value="2"/>
</dbReference>
<dbReference type="Pfam" id="PF00205">
    <property type="entry name" value="TPP_enzyme_M"/>
    <property type="match status" value="1"/>
</dbReference>
<evidence type="ECO:0000256" key="1">
    <source>
        <dbReference type="ARBA" id="ARBA00001964"/>
    </source>
</evidence>
<evidence type="ECO:0000259" key="5">
    <source>
        <dbReference type="Pfam" id="PF00205"/>
    </source>
</evidence>
<dbReference type="PANTHER" id="PTHR18968">
    <property type="entry name" value="THIAMINE PYROPHOSPHATE ENZYMES"/>
    <property type="match status" value="1"/>
</dbReference>
<comment type="similarity">
    <text evidence="2 4">Belongs to the TPP enzyme family.</text>
</comment>
<evidence type="ECO:0000313" key="8">
    <source>
        <dbReference type="EMBL" id="QVM83641.1"/>
    </source>
</evidence>
<evidence type="ECO:0000256" key="3">
    <source>
        <dbReference type="ARBA" id="ARBA00023052"/>
    </source>
</evidence>